<keyword evidence="3" id="KW-1185">Reference proteome</keyword>
<accession>A0A1I0QFK1</accession>
<dbReference type="Pfam" id="PF19646">
    <property type="entry name" value="DUF6149"/>
    <property type="match status" value="1"/>
</dbReference>
<proteinExistence type="predicted"/>
<sequence>MKLRQNVRHFASKKALEVPGLRDVVNDKLVDLHTGIFLDKAPEARREERRDHLDGFFDATMDMYLAALQAGYPEAEAREMTHIVANFDFYNHGWAEMMEFPGDELGDHYDRYAGFFDGHGVSVDDPLGEFRPVDGIPDAPATPEKLDDAAFENAAGGYEDDVYVETDDGSVERGGVEEPSEVDPEDSPFTD</sequence>
<feature type="compositionally biased region" description="Acidic residues" evidence="1">
    <location>
        <begin position="158"/>
        <end position="169"/>
    </location>
</feature>
<organism evidence="2 3">
    <name type="scientific">Halobacterium jilantaiense</name>
    <dbReference type="NCBI Taxonomy" id="355548"/>
    <lineage>
        <taxon>Archaea</taxon>
        <taxon>Methanobacteriati</taxon>
        <taxon>Methanobacteriota</taxon>
        <taxon>Stenosarchaea group</taxon>
        <taxon>Halobacteria</taxon>
        <taxon>Halobacteriales</taxon>
        <taxon>Halobacteriaceae</taxon>
        <taxon>Halobacterium</taxon>
    </lineage>
</organism>
<feature type="region of interest" description="Disordered" evidence="1">
    <location>
        <begin position="133"/>
        <end position="191"/>
    </location>
</feature>
<dbReference type="RefSeq" id="WP_089669857.1">
    <property type="nucleotide sequence ID" value="NZ_FOJA01000001.1"/>
</dbReference>
<dbReference type="AlphaFoldDB" id="A0A1I0QFK1"/>
<evidence type="ECO:0000313" key="2">
    <source>
        <dbReference type="EMBL" id="SEW25875.1"/>
    </source>
</evidence>
<feature type="compositionally biased region" description="Acidic residues" evidence="1">
    <location>
        <begin position="178"/>
        <end position="191"/>
    </location>
</feature>
<dbReference type="Proteomes" id="UP000198518">
    <property type="component" value="Unassembled WGS sequence"/>
</dbReference>
<evidence type="ECO:0000313" key="3">
    <source>
        <dbReference type="Proteomes" id="UP000198518"/>
    </source>
</evidence>
<dbReference type="EMBL" id="FOJA01000001">
    <property type="protein sequence ID" value="SEW25875.1"/>
    <property type="molecule type" value="Genomic_DNA"/>
</dbReference>
<dbReference type="OrthoDB" id="192229at2157"/>
<dbReference type="InterPro" id="IPR046147">
    <property type="entry name" value="DUF6149"/>
</dbReference>
<evidence type="ECO:0000256" key="1">
    <source>
        <dbReference type="SAM" id="MobiDB-lite"/>
    </source>
</evidence>
<gene>
    <name evidence="2" type="ORF">SAMN04487945_2565</name>
</gene>
<protein>
    <submittedName>
        <fullName evidence="2">Uncharacterized protein</fullName>
    </submittedName>
</protein>
<reference evidence="2 3" key="1">
    <citation type="submission" date="2016-10" db="EMBL/GenBank/DDBJ databases">
        <authorList>
            <person name="de Groot N.N."/>
        </authorList>
    </citation>
    <scope>NUCLEOTIDE SEQUENCE [LARGE SCALE GENOMIC DNA]</scope>
    <source>
        <strain evidence="2 3">CGMCC 1.5337</strain>
    </source>
</reference>
<name>A0A1I0QFK1_9EURY</name>